<dbReference type="EMBL" id="CP089983">
    <property type="protein sequence ID" value="WXB09039.1"/>
    <property type="molecule type" value="Genomic_DNA"/>
</dbReference>
<dbReference type="InterPro" id="IPR029068">
    <property type="entry name" value="Glyas_Bleomycin-R_OHBP_Dase"/>
</dbReference>
<dbReference type="CDD" id="cd06587">
    <property type="entry name" value="VOC"/>
    <property type="match status" value="1"/>
</dbReference>
<dbReference type="Pfam" id="PF22659">
    <property type="entry name" value="YycE-like_C"/>
    <property type="match status" value="1"/>
</dbReference>
<proteinExistence type="predicted"/>
<gene>
    <name evidence="3" type="ORF">LVJ94_17620</name>
</gene>
<reference evidence="3" key="1">
    <citation type="submission" date="2021-12" db="EMBL/GenBank/DDBJ databases">
        <title>Discovery of the Pendulisporaceae a myxobacterial family with distinct sporulation behavior and unique specialized metabolism.</title>
        <authorList>
            <person name="Garcia R."/>
            <person name="Popoff A."/>
            <person name="Bader C.D."/>
            <person name="Loehr J."/>
            <person name="Walesch S."/>
            <person name="Walt C."/>
            <person name="Boldt J."/>
            <person name="Bunk B."/>
            <person name="Haeckl F.J.F.P.J."/>
            <person name="Gunesch A.P."/>
            <person name="Birkelbach J."/>
            <person name="Nuebel U."/>
            <person name="Pietschmann T."/>
            <person name="Bach T."/>
            <person name="Mueller R."/>
        </authorList>
    </citation>
    <scope>NUCLEOTIDE SEQUENCE</scope>
    <source>
        <strain evidence="3">MSr11367</strain>
    </source>
</reference>
<dbReference type="Pfam" id="PF22658">
    <property type="entry name" value="YycE-like_N"/>
    <property type="match status" value="1"/>
</dbReference>
<evidence type="ECO:0000313" key="3">
    <source>
        <dbReference type="EMBL" id="WXB09039.1"/>
    </source>
</evidence>
<sequence>MTKDESVPNAIPVSFTSSATPSAGPVWPSALPVRRVRVARPTARLDEVVAFYVDVLGLPRLGGFEGHDGYDGVFVGLPSWEYHLEFTRHVEGSPCPAPTRDNLLVLYLNDPAAVEAMVRRVTARGYEPIEPENPYWEKTGAVTIEDPDGWRIVFAVAST</sequence>
<dbReference type="InterPro" id="IPR058998">
    <property type="entry name" value="YycE-like_N"/>
</dbReference>
<accession>A0ABZ2LDN1</accession>
<feature type="region of interest" description="Disordered" evidence="1">
    <location>
        <begin position="1"/>
        <end position="25"/>
    </location>
</feature>
<dbReference type="SUPFAM" id="SSF54593">
    <property type="entry name" value="Glyoxalase/Bleomycin resistance protein/Dihydroxybiphenyl dioxygenase"/>
    <property type="match status" value="1"/>
</dbReference>
<dbReference type="InterPro" id="IPR058997">
    <property type="entry name" value="YycE-like_C"/>
</dbReference>
<protein>
    <submittedName>
        <fullName evidence="3">VOC family protein</fullName>
    </submittedName>
</protein>
<evidence type="ECO:0000256" key="1">
    <source>
        <dbReference type="SAM" id="MobiDB-lite"/>
    </source>
</evidence>
<evidence type="ECO:0000259" key="2">
    <source>
        <dbReference type="PROSITE" id="PS51819"/>
    </source>
</evidence>
<dbReference type="RefSeq" id="WP_394838711.1">
    <property type="nucleotide sequence ID" value="NZ_CP089929.1"/>
</dbReference>
<dbReference type="InterPro" id="IPR037523">
    <property type="entry name" value="VOC_core"/>
</dbReference>
<dbReference type="Gene3D" id="3.10.180.10">
    <property type="entry name" value="2,3-Dihydroxybiphenyl 1,2-Dioxygenase, domain 1"/>
    <property type="match status" value="1"/>
</dbReference>
<keyword evidence="4" id="KW-1185">Reference proteome</keyword>
<dbReference type="Proteomes" id="UP001374803">
    <property type="component" value="Chromosome"/>
</dbReference>
<dbReference type="PROSITE" id="PS51819">
    <property type="entry name" value="VOC"/>
    <property type="match status" value="1"/>
</dbReference>
<feature type="domain" description="VOC" evidence="2">
    <location>
        <begin position="34"/>
        <end position="157"/>
    </location>
</feature>
<evidence type="ECO:0000313" key="4">
    <source>
        <dbReference type="Proteomes" id="UP001374803"/>
    </source>
</evidence>
<name>A0ABZ2LDN1_9BACT</name>
<organism evidence="3 4">
    <name type="scientific">Pendulispora rubella</name>
    <dbReference type="NCBI Taxonomy" id="2741070"/>
    <lineage>
        <taxon>Bacteria</taxon>
        <taxon>Pseudomonadati</taxon>
        <taxon>Myxococcota</taxon>
        <taxon>Myxococcia</taxon>
        <taxon>Myxococcales</taxon>
        <taxon>Sorangiineae</taxon>
        <taxon>Pendulisporaceae</taxon>
        <taxon>Pendulispora</taxon>
    </lineage>
</organism>